<dbReference type="WBParaSite" id="JU765_v2.g1421.t1">
    <property type="protein sequence ID" value="JU765_v2.g1421.t1"/>
    <property type="gene ID" value="JU765_v2.g1421"/>
</dbReference>
<organism evidence="1 2">
    <name type="scientific">Panagrolaimus sp. JU765</name>
    <dbReference type="NCBI Taxonomy" id="591449"/>
    <lineage>
        <taxon>Eukaryota</taxon>
        <taxon>Metazoa</taxon>
        <taxon>Ecdysozoa</taxon>
        <taxon>Nematoda</taxon>
        <taxon>Chromadorea</taxon>
        <taxon>Rhabditida</taxon>
        <taxon>Tylenchina</taxon>
        <taxon>Panagrolaimomorpha</taxon>
        <taxon>Panagrolaimoidea</taxon>
        <taxon>Panagrolaimidae</taxon>
        <taxon>Panagrolaimus</taxon>
    </lineage>
</organism>
<evidence type="ECO:0000313" key="2">
    <source>
        <dbReference type="WBParaSite" id="JU765_v2.g1421.t1"/>
    </source>
</evidence>
<evidence type="ECO:0000313" key="1">
    <source>
        <dbReference type="Proteomes" id="UP000887576"/>
    </source>
</evidence>
<accession>A0AC34Q9I3</accession>
<proteinExistence type="predicted"/>
<dbReference type="Proteomes" id="UP000887576">
    <property type="component" value="Unplaced"/>
</dbReference>
<sequence length="368" mass="42952">MDTQDMDLDAKREYNRQGILQLIKHCDFNLAIQLSGVNHDFRDAIFRPELRKVYANEILLETDNVSNTKISFATANGTKTFKNLYSDVEKLDLTTLGKIFHFKEMFPDSAVMEIKGLEIDVNFLVNFFAFLNNITYNLRNPRKRILWRMTFTNCNFSKLSTDLCVRFFDGLIELNCMCLTFNQEPHNFPKLCEILANIKLYLFPIFSIKSRIPEQDSLPFHNVVEALANNSARARTIVFNIEDIDLPRAVIERAVLGFCVPKMLQWRPNITKPMLYRFKTAHSQADYGQIIEKMYTSLIMFPYLPDWYFMIGCDGYVFTNNPSQISPNRVNEDMKIIKEYQVERNKSCAKPDKCTRFHGNQKILSTIK</sequence>
<name>A0AC34Q9I3_9BILA</name>
<reference evidence="2" key="1">
    <citation type="submission" date="2022-11" db="UniProtKB">
        <authorList>
            <consortium name="WormBaseParasite"/>
        </authorList>
    </citation>
    <scope>IDENTIFICATION</scope>
</reference>
<protein>
    <submittedName>
        <fullName evidence="2">DUF38 domain-containing protein</fullName>
    </submittedName>
</protein>